<reference evidence="1 2" key="2">
    <citation type="submission" date="2007-04" db="EMBL/GenBank/DDBJ databases">
        <authorList>
            <person name="Fulton L."/>
            <person name="Clifton S."/>
            <person name="Fulton B."/>
            <person name="Xu J."/>
            <person name="Minx P."/>
            <person name="Mardis E.R."/>
            <person name="Wilson R.K."/>
        </authorList>
    </citation>
    <scope>NUCLEOTIDE SEQUENCE [LARGE SCALE GENOMIC DNA]</scope>
    <source>
        <strain evidence="2">ATCC 25986 / DSM 3979 / JCM 10188 / KCTC 3647 / NCTC 11838 / VPI 1003</strain>
    </source>
</reference>
<comment type="caution">
    <text evidence="1">The sequence shown here is derived from an EMBL/GenBank/DDBJ whole genome shotgun (WGS) entry which is preliminary data.</text>
</comment>
<protein>
    <submittedName>
        <fullName evidence="1">Addiction module antitoxin, RelB/DinJ family</fullName>
    </submittedName>
</protein>
<reference evidence="1 2" key="1">
    <citation type="submission" date="2007-01" db="EMBL/GenBank/DDBJ databases">
        <title>Draft genome sequence of Collinsella aerofaciens (ATCC 25986).</title>
        <authorList>
            <person name="Sudarsanam P."/>
            <person name="Ley R."/>
            <person name="Guruge J."/>
            <person name="Turnbaugh P.J."/>
            <person name="Mahowald M."/>
            <person name="Liep D."/>
            <person name="Gordon J."/>
        </authorList>
    </citation>
    <scope>NUCLEOTIDE SEQUENCE [LARGE SCALE GENOMIC DNA]</scope>
    <source>
        <strain evidence="2">ATCC 25986 / DSM 3979 / JCM 10188 / KCTC 3647 / NCTC 11838 / VPI 1003</strain>
    </source>
</reference>
<dbReference type="Proteomes" id="UP000002979">
    <property type="component" value="Unassembled WGS sequence"/>
</dbReference>
<sequence length="137" mass="15374">MRFDLPCYTKTEIPYSKGADMPTSMLDTRPVQMNVRIDRQLKEAGDAVLTHIGMTPSQAVRTLWEYLVVNGRMPSKGDAAAPVSDGVEPMESRAAQGSHIVRDSCLKYGIPIPEFSGDYDDLYEEAMAERYPEWVEL</sequence>
<gene>
    <name evidence="1" type="ORF">COLAER_01022</name>
</gene>
<dbReference type="InterPro" id="IPR007337">
    <property type="entry name" value="RelB/DinJ"/>
</dbReference>
<proteinExistence type="predicted"/>
<dbReference type="Pfam" id="PF04221">
    <property type="entry name" value="RelB"/>
    <property type="match status" value="1"/>
</dbReference>
<accession>A4E9C7</accession>
<dbReference type="EMBL" id="AAVN02000003">
    <property type="protein sequence ID" value="EBA39872.1"/>
    <property type="molecule type" value="Genomic_DNA"/>
</dbReference>
<organism evidence="1 2">
    <name type="scientific">Collinsella aerofaciens (strain ATCC 25986 / DSM 3979 / JCM 10188 / KCTC 3647 / NCTC 11838 / VPI 1003)</name>
    <dbReference type="NCBI Taxonomy" id="411903"/>
    <lineage>
        <taxon>Bacteria</taxon>
        <taxon>Bacillati</taxon>
        <taxon>Actinomycetota</taxon>
        <taxon>Coriobacteriia</taxon>
        <taxon>Coriobacteriales</taxon>
        <taxon>Coriobacteriaceae</taxon>
        <taxon>Collinsella</taxon>
    </lineage>
</organism>
<dbReference type="AlphaFoldDB" id="A4E9C7"/>
<evidence type="ECO:0000313" key="2">
    <source>
        <dbReference type="Proteomes" id="UP000002979"/>
    </source>
</evidence>
<evidence type="ECO:0000313" key="1">
    <source>
        <dbReference type="EMBL" id="EBA39872.1"/>
    </source>
</evidence>
<dbReference type="GO" id="GO:0006355">
    <property type="term" value="P:regulation of DNA-templated transcription"/>
    <property type="evidence" value="ECO:0007669"/>
    <property type="project" value="InterPro"/>
</dbReference>
<dbReference type="InterPro" id="IPR013321">
    <property type="entry name" value="Arc_rbn_hlx_hlx"/>
</dbReference>
<name>A4E9C7_COLAA</name>
<dbReference type="Gene3D" id="1.10.1220.10">
    <property type="entry name" value="Met repressor-like"/>
    <property type="match status" value="1"/>
</dbReference>